<feature type="domain" description="PAC" evidence="22">
    <location>
        <begin position="94"/>
        <end position="144"/>
    </location>
</feature>
<dbReference type="GO" id="GO:0016020">
    <property type="term" value="C:membrane"/>
    <property type="evidence" value="ECO:0007669"/>
    <property type="project" value="InterPro"/>
</dbReference>
<evidence type="ECO:0000256" key="8">
    <source>
        <dbReference type="ARBA" id="ARBA00022553"/>
    </source>
</evidence>
<dbReference type="InterPro" id="IPR035965">
    <property type="entry name" value="PAS-like_dom_sf"/>
</dbReference>
<dbReference type="CDD" id="cd16917">
    <property type="entry name" value="HATPase_UhpB-NarQ-NarX-like"/>
    <property type="match status" value="1"/>
</dbReference>
<keyword evidence="9" id="KW-0808">Transferase</keyword>
<feature type="domain" description="PAS" evidence="21">
    <location>
        <begin position="298"/>
        <end position="333"/>
    </location>
</feature>
<feature type="domain" description="PAS" evidence="21">
    <location>
        <begin position="17"/>
        <end position="70"/>
    </location>
</feature>
<keyword evidence="14" id="KW-0408">Iron</keyword>
<evidence type="ECO:0000256" key="5">
    <source>
        <dbReference type="ARBA" id="ARBA00017322"/>
    </source>
</evidence>
<evidence type="ECO:0000256" key="2">
    <source>
        <dbReference type="ARBA" id="ARBA00001966"/>
    </source>
</evidence>
<feature type="domain" description="PAS" evidence="21">
    <location>
        <begin position="141"/>
        <end position="199"/>
    </location>
</feature>
<dbReference type="GO" id="GO:0005524">
    <property type="term" value="F:ATP binding"/>
    <property type="evidence" value="ECO:0007669"/>
    <property type="project" value="UniProtKB-KW"/>
</dbReference>
<dbReference type="KEGG" id="tra:Trad_1796"/>
<dbReference type="GO" id="GO:0046872">
    <property type="term" value="F:metal ion binding"/>
    <property type="evidence" value="ECO:0007669"/>
    <property type="project" value="UniProtKB-KW"/>
</dbReference>
<evidence type="ECO:0000256" key="9">
    <source>
        <dbReference type="ARBA" id="ARBA00022679"/>
    </source>
</evidence>
<dbReference type="GO" id="GO:0006355">
    <property type="term" value="P:regulation of DNA-templated transcription"/>
    <property type="evidence" value="ECO:0007669"/>
    <property type="project" value="InterPro"/>
</dbReference>
<evidence type="ECO:0000256" key="12">
    <source>
        <dbReference type="ARBA" id="ARBA00022777"/>
    </source>
</evidence>
<evidence type="ECO:0000256" key="13">
    <source>
        <dbReference type="ARBA" id="ARBA00022840"/>
    </source>
</evidence>
<evidence type="ECO:0000256" key="10">
    <source>
        <dbReference type="ARBA" id="ARBA00022723"/>
    </source>
</evidence>
<dbReference type="eggNOG" id="COG3829">
    <property type="taxonomic scope" value="Bacteria"/>
</dbReference>
<dbReference type="PROSITE" id="PS50109">
    <property type="entry name" value="HIS_KIN"/>
    <property type="match status" value="1"/>
</dbReference>
<dbReference type="STRING" id="649638.Trad_1796"/>
<dbReference type="EMBL" id="CP002049">
    <property type="protein sequence ID" value="ADI14914.1"/>
    <property type="molecule type" value="Genomic_DNA"/>
</dbReference>
<dbReference type="Pfam" id="PF07730">
    <property type="entry name" value="HisKA_3"/>
    <property type="match status" value="1"/>
</dbReference>
<keyword evidence="16" id="KW-0411">Iron-sulfur</keyword>
<keyword evidence="11" id="KW-0547">Nucleotide-binding</keyword>
<feature type="domain" description="PAC" evidence="22">
    <location>
        <begin position="213"/>
        <end position="275"/>
    </location>
</feature>
<keyword evidence="7" id="KW-0963">Cytoplasm</keyword>
<comment type="cofactor">
    <cofactor evidence="2">
        <name>[4Fe-4S] cluster</name>
        <dbReference type="ChEBI" id="CHEBI:49883"/>
    </cofactor>
</comment>
<dbReference type="SUPFAM" id="SSF55874">
    <property type="entry name" value="ATPase domain of HSP90 chaperone/DNA topoisomerase II/histidine kinase"/>
    <property type="match status" value="1"/>
</dbReference>
<keyword evidence="6" id="KW-0004">4Fe-4S</keyword>
<dbReference type="EC" id="2.7.13.3" evidence="4"/>
<evidence type="ECO:0000256" key="6">
    <source>
        <dbReference type="ARBA" id="ARBA00022485"/>
    </source>
</evidence>
<dbReference type="SUPFAM" id="SSF55785">
    <property type="entry name" value="PYP-like sensor domain (PAS domain)"/>
    <property type="match status" value="3"/>
</dbReference>
<dbReference type="InterPro" id="IPR005467">
    <property type="entry name" value="His_kinase_dom"/>
</dbReference>
<dbReference type="InterPro" id="IPR013767">
    <property type="entry name" value="PAS_fold"/>
</dbReference>
<accession>D7CQD0</accession>
<dbReference type="Pfam" id="PF00989">
    <property type="entry name" value="PAS"/>
    <property type="match status" value="1"/>
</dbReference>
<dbReference type="GO" id="GO:0046983">
    <property type="term" value="F:protein dimerization activity"/>
    <property type="evidence" value="ECO:0007669"/>
    <property type="project" value="InterPro"/>
</dbReference>
<dbReference type="SMART" id="SM00387">
    <property type="entry name" value="HATPase_c"/>
    <property type="match status" value="1"/>
</dbReference>
<dbReference type="PROSITE" id="PS50113">
    <property type="entry name" value="PAC"/>
    <property type="match status" value="3"/>
</dbReference>
<evidence type="ECO:0000256" key="16">
    <source>
        <dbReference type="ARBA" id="ARBA00023014"/>
    </source>
</evidence>
<dbReference type="GO" id="GO:0005737">
    <property type="term" value="C:cytoplasm"/>
    <property type="evidence" value="ECO:0007669"/>
    <property type="project" value="UniProtKB-SubCell"/>
</dbReference>
<keyword evidence="12 23" id="KW-0418">Kinase</keyword>
<dbReference type="NCBIfam" id="TIGR00229">
    <property type="entry name" value="sensory_box"/>
    <property type="match status" value="3"/>
</dbReference>
<dbReference type="GO" id="GO:0000155">
    <property type="term" value="F:phosphorelay sensor kinase activity"/>
    <property type="evidence" value="ECO:0007669"/>
    <property type="project" value="InterPro"/>
</dbReference>
<evidence type="ECO:0000313" key="24">
    <source>
        <dbReference type="Proteomes" id="UP000000379"/>
    </source>
</evidence>
<dbReference type="eggNOG" id="COG4585">
    <property type="taxonomic scope" value="Bacteria"/>
</dbReference>
<dbReference type="Pfam" id="PF13426">
    <property type="entry name" value="PAS_9"/>
    <property type="match status" value="1"/>
</dbReference>
<evidence type="ECO:0000256" key="4">
    <source>
        <dbReference type="ARBA" id="ARBA00012438"/>
    </source>
</evidence>
<comment type="function">
    <text evidence="17">Member of the two-component regulatory system NreB/NreC involved in the control of dissimilatory nitrate/nitrite reduction in response to oxygen. NreB functions as a direct oxygen sensor histidine kinase which is autophosphorylated, in the absence of oxygen, probably at the conserved histidine residue, and transfers its phosphate group probably to a conserved aspartate residue of NreC. NreB/NreC activates the expression of the nitrate (narGHJI) and nitrite (nir) reductase operons, as well as the putative nitrate transporter gene narT.</text>
</comment>
<keyword evidence="15" id="KW-0902">Two-component regulatory system</keyword>
<dbReference type="OrthoDB" id="9770795at2"/>
<dbReference type="AlphaFoldDB" id="D7CQD0"/>
<dbReference type="CDD" id="cd00130">
    <property type="entry name" value="PAS"/>
    <property type="match status" value="3"/>
</dbReference>
<feature type="region of interest" description="Disordered" evidence="19">
    <location>
        <begin position="584"/>
        <end position="603"/>
    </location>
</feature>
<dbReference type="Gene3D" id="3.30.565.10">
    <property type="entry name" value="Histidine kinase-like ATPase, C-terminal domain"/>
    <property type="match status" value="1"/>
</dbReference>
<comment type="subcellular location">
    <subcellularLocation>
        <location evidence="3">Cytoplasm</location>
    </subcellularLocation>
</comment>
<dbReference type="InterPro" id="IPR003594">
    <property type="entry name" value="HATPase_dom"/>
</dbReference>
<dbReference type="HOGENOM" id="CLU_512582_0_0_0"/>
<evidence type="ECO:0000256" key="17">
    <source>
        <dbReference type="ARBA" id="ARBA00024827"/>
    </source>
</evidence>
<evidence type="ECO:0000259" key="22">
    <source>
        <dbReference type="PROSITE" id="PS50113"/>
    </source>
</evidence>
<evidence type="ECO:0000256" key="11">
    <source>
        <dbReference type="ARBA" id="ARBA00022741"/>
    </source>
</evidence>
<dbReference type="PANTHER" id="PTHR24421">
    <property type="entry name" value="NITRATE/NITRITE SENSOR PROTEIN NARX-RELATED"/>
    <property type="match status" value="1"/>
</dbReference>
<gene>
    <name evidence="23" type="ordered locus">Trad_1796</name>
</gene>
<reference evidence="23 24" key="2">
    <citation type="journal article" date="2011" name="Stand. Genomic Sci.">
        <title>Complete genome sequence of Truepera radiovictrix type strain (RQ-24).</title>
        <authorList>
            <person name="Ivanova N."/>
            <person name="Rohde C."/>
            <person name="Munk C."/>
            <person name="Nolan M."/>
            <person name="Lucas S."/>
            <person name="Del Rio T.G."/>
            <person name="Tice H."/>
            <person name="Deshpande S."/>
            <person name="Cheng J.F."/>
            <person name="Tapia R."/>
            <person name="Han C."/>
            <person name="Goodwin L."/>
            <person name="Pitluck S."/>
            <person name="Liolios K."/>
            <person name="Mavromatis K."/>
            <person name="Mikhailova N."/>
            <person name="Pati A."/>
            <person name="Chen A."/>
            <person name="Palaniappan K."/>
            <person name="Land M."/>
            <person name="Hauser L."/>
            <person name="Chang Y.J."/>
            <person name="Jeffries C.D."/>
            <person name="Brambilla E."/>
            <person name="Rohde M."/>
            <person name="Goker M."/>
            <person name="Tindall B.J."/>
            <person name="Woyke T."/>
            <person name="Bristow J."/>
            <person name="Eisen J.A."/>
            <person name="Markowitz V."/>
            <person name="Hugenholtz P."/>
            <person name="Kyrpides N.C."/>
            <person name="Klenk H.P."/>
            <person name="Lapidus A."/>
        </authorList>
    </citation>
    <scope>NUCLEOTIDE SEQUENCE [LARGE SCALE GENOMIC DNA]</scope>
    <source>
        <strain evidence="24">DSM 17093 / CIP 108686 / LMG 22925 / RQ-24</strain>
    </source>
</reference>
<dbReference type="InterPro" id="IPR000700">
    <property type="entry name" value="PAS-assoc_C"/>
</dbReference>
<keyword evidence="13" id="KW-0067">ATP-binding</keyword>
<evidence type="ECO:0000256" key="15">
    <source>
        <dbReference type="ARBA" id="ARBA00023012"/>
    </source>
</evidence>
<name>D7CQD0_TRURR</name>
<keyword evidence="10" id="KW-0479">Metal-binding</keyword>
<dbReference type="Pfam" id="PF08448">
    <property type="entry name" value="PAS_4"/>
    <property type="match status" value="1"/>
</dbReference>
<dbReference type="Pfam" id="PF02518">
    <property type="entry name" value="HATPase_c"/>
    <property type="match status" value="1"/>
</dbReference>
<dbReference type="InterPro" id="IPR050482">
    <property type="entry name" value="Sensor_HK_TwoCompSys"/>
</dbReference>
<evidence type="ECO:0000313" key="23">
    <source>
        <dbReference type="EMBL" id="ADI14914.1"/>
    </source>
</evidence>
<dbReference type="InterPro" id="IPR000014">
    <property type="entry name" value="PAS"/>
</dbReference>
<feature type="domain" description="PAC" evidence="22">
    <location>
        <begin position="349"/>
        <end position="401"/>
    </location>
</feature>
<dbReference type="SMART" id="SM00086">
    <property type="entry name" value="PAC"/>
    <property type="match status" value="2"/>
</dbReference>
<dbReference type="RefSeq" id="WP_013178280.1">
    <property type="nucleotide sequence ID" value="NC_014221.1"/>
</dbReference>
<dbReference type="PANTHER" id="PTHR24421:SF10">
    <property type="entry name" value="NITRATE_NITRITE SENSOR PROTEIN NARQ"/>
    <property type="match status" value="1"/>
</dbReference>
<dbReference type="PRINTS" id="PR00344">
    <property type="entry name" value="BCTRLSENSOR"/>
</dbReference>
<dbReference type="InterPro" id="IPR004358">
    <property type="entry name" value="Sig_transdc_His_kin-like_C"/>
</dbReference>
<dbReference type="GO" id="GO:0051539">
    <property type="term" value="F:4 iron, 4 sulfur cluster binding"/>
    <property type="evidence" value="ECO:0007669"/>
    <property type="project" value="UniProtKB-KW"/>
</dbReference>
<dbReference type="Gene3D" id="1.20.5.1930">
    <property type="match status" value="1"/>
</dbReference>
<keyword evidence="8" id="KW-0597">Phosphoprotein</keyword>
<dbReference type="InterPro" id="IPR013656">
    <property type="entry name" value="PAS_4"/>
</dbReference>
<protein>
    <recommendedName>
        <fullName evidence="5">Oxygen sensor histidine kinase NreB</fullName>
        <ecNumber evidence="4">2.7.13.3</ecNumber>
    </recommendedName>
    <alternativeName>
        <fullName evidence="18">Nitrogen regulation protein B</fullName>
    </alternativeName>
</protein>
<proteinExistence type="predicted"/>
<evidence type="ECO:0000256" key="3">
    <source>
        <dbReference type="ARBA" id="ARBA00004496"/>
    </source>
</evidence>
<evidence type="ECO:0000256" key="19">
    <source>
        <dbReference type="SAM" id="MobiDB-lite"/>
    </source>
</evidence>
<dbReference type="InterPro" id="IPR011712">
    <property type="entry name" value="Sig_transdc_His_kin_sub3_dim/P"/>
</dbReference>
<dbReference type="PROSITE" id="PS50112">
    <property type="entry name" value="PAS"/>
    <property type="match status" value="3"/>
</dbReference>
<evidence type="ECO:0000256" key="7">
    <source>
        <dbReference type="ARBA" id="ARBA00022490"/>
    </source>
</evidence>
<dbReference type="InterPro" id="IPR036890">
    <property type="entry name" value="HATPase_C_sf"/>
</dbReference>
<feature type="domain" description="Histidine kinase" evidence="20">
    <location>
        <begin position="413"/>
        <end position="598"/>
    </location>
</feature>
<dbReference type="Proteomes" id="UP000000379">
    <property type="component" value="Chromosome"/>
</dbReference>
<evidence type="ECO:0000259" key="21">
    <source>
        <dbReference type="PROSITE" id="PS50112"/>
    </source>
</evidence>
<comment type="catalytic activity">
    <reaction evidence="1">
        <text>ATP + protein L-histidine = ADP + protein N-phospho-L-histidine.</text>
        <dbReference type="EC" id="2.7.13.3"/>
    </reaction>
</comment>
<dbReference type="SMART" id="SM00091">
    <property type="entry name" value="PAS"/>
    <property type="match status" value="3"/>
</dbReference>
<evidence type="ECO:0000256" key="14">
    <source>
        <dbReference type="ARBA" id="ARBA00023004"/>
    </source>
</evidence>
<dbReference type="Gene3D" id="3.30.450.20">
    <property type="entry name" value="PAS domain"/>
    <property type="match status" value="3"/>
</dbReference>
<organism evidence="23 24">
    <name type="scientific">Truepera radiovictrix (strain DSM 17093 / CIP 108686 / LMG 22925 / RQ-24)</name>
    <dbReference type="NCBI Taxonomy" id="649638"/>
    <lineage>
        <taxon>Bacteria</taxon>
        <taxon>Thermotogati</taxon>
        <taxon>Deinococcota</taxon>
        <taxon>Deinococci</taxon>
        <taxon>Trueperales</taxon>
        <taxon>Trueperaceae</taxon>
        <taxon>Truepera</taxon>
    </lineage>
</organism>
<evidence type="ECO:0000256" key="1">
    <source>
        <dbReference type="ARBA" id="ARBA00000085"/>
    </source>
</evidence>
<reference evidence="24" key="1">
    <citation type="submission" date="2010-05" db="EMBL/GenBank/DDBJ databases">
        <title>The complete genome of Truepera radiovictris DSM 17093.</title>
        <authorList>
            <consortium name="US DOE Joint Genome Institute (JGI-PGF)"/>
            <person name="Lucas S."/>
            <person name="Copeland A."/>
            <person name="Lapidus A."/>
            <person name="Glavina del Rio T."/>
            <person name="Dalin E."/>
            <person name="Tice H."/>
            <person name="Bruce D."/>
            <person name="Goodwin L."/>
            <person name="Pitluck S."/>
            <person name="Kyrpides N."/>
            <person name="Mavromatis K."/>
            <person name="Ovchinnikova G."/>
            <person name="Munk A.C."/>
            <person name="Detter J.C."/>
            <person name="Han C."/>
            <person name="Tapia R."/>
            <person name="Land M."/>
            <person name="Hauser L."/>
            <person name="Markowitz V."/>
            <person name="Cheng J.-F."/>
            <person name="Hugenholtz P."/>
            <person name="Woyke T."/>
            <person name="Wu D."/>
            <person name="Tindall B."/>
            <person name="Pomrenke H.G."/>
            <person name="Brambilla E."/>
            <person name="Klenk H.-P."/>
            <person name="Eisen J.A."/>
        </authorList>
    </citation>
    <scope>NUCLEOTIDE SEQUENCE [LARGE SCALE GENOMIC DNA]</scope>
    <source>
        <strain evidence="24">DSM 17093 / CIP 108686 / LMG 22925 / RQ-24</strain>
    </source>
</reference>
<evidence type="ECO:0000256" key="18">
    <source>
        <dbReference type="ARBA" id="ARBA00030800"/>
    </source>
</evidence>
<dbReference type="InterPro" id="IPR001610">
    <property type="entry name" value="PAC"/>
</dbReference>
<keyword evidence="24" id="KW-1185">Reference proteome</keyword>
<sequence>MEGERAAASETEGRTWAGAHFDALLESPLDALLVVDARGRIRRVNARLEALLGYAREELLGHPLDCLIPERYRAQHARDQAAFFASPRARPMGSGLDLFARHKSGAEIPVEISLTPLRAAEGDLVVAAIRDLRERKRSAAELARLGGVLEASLNEIYLFDARSLRFTFVNEGARRNLGYTTEELRVRTLLDLTPLSHAELRALLAPLRAGARRSAQLQTLHRRKDGSTYPVEVHLQYRPEGAHPETCLEAEDAGVFVAVALDISERVRAQQALRESAQRAALHVEKTPLAVLEWRLPDGLLLAWNPAAERLFGYTADEAVGKLRAEQLLVDDDPALRALLAGQVAPTGERGTFRNRTKDGRLLLCEWSSVLLTDEAGRATRGAALVMDVTARQRALEALLSAQEEERARISRDLHDGVGQALTALGLGLNAALDNPTPEALGALRRLVAETLEDVRRISRDLRPALLDELGLEAAARRFVRELAESSGVRVDLLVHLPERLTRQQEIVVYRVLQEALNNVVRHARAAHASVVLTATRARVQLTVEDDGVGFDTSRPPTDGHVGLLGMRERLELLGGSLRLESAPGRGTTLSARLPLGGRDART</sequence>
<evidence type="ECO:0000259" key="20">
    <source>
        <dbReference type="PROSITE" id="PS50109"/>
    </source>
</evidence>